<evidence type="ECO:0000313" key="3">
    <source>
        <dbReference type="EMBL" id="AKB34406.1"/>
    </source>
</evidence>
<proteinExistence type="predicted"/>
<keyword evidence="1" id="KW-0472">Membrane</keyword>
<name>A0A0E3LBV0_9EURY</name>
<dbReference type="RefSeq" id="WP_148706080.1">
    <property type="nucleotide sequence ID" value="NZ_CP009507.1"/>
</dbReference>
<dbReference type="GeneID" id="41607909"/>
<feature type="transmembrane region" description="Helical" evidence="1">
    <location>
        <begin position="115"/>
        <end position="134"/>
    </location>
</feature>
<dbReference type="HOGENOM" id="CLU_067755_0_1_2"/>
<accession>A0A0E3LBV0</accession>
<dbReference type="EMBL" id="CP009507">
    <property type="protein sequence ID" value="AKB34406.1"/>
    <property type="molecule type" value="Genomic_DNA"/>
</dbReference>
<evidence type="ECO:0000256" key="1">
    <source>
        <dbReference type="SAM" id="Phobius"/>
    </source>
</evidence>
<feature type="transmembrane region" description="Helical" evidence="1">
    <location>
        <begin position="12"/>
        <end position="28"/>
    </location>
</feature>
<dbReference type="PATRIC" id="fig|1434119.4.peg.4825"/>
<dbReference type="AlphaFoldDB" id="A0A0E3LBV0"/>
<reference evidence="3 4" key="1">
    <citation type="submission" date="2014-07" db="EMBL/GenBank/DDBJ databases">
        <title>Methanogenic archaea and the global carbon cycle.</title>
        <authorList>
            <person name="Henriksen J.R."/>
            <person name="Luke J."/>
            <person name="Reinhart S."/>
            <person name="Benedict M.N."/>
            <person name="Youngblut N.D."/>
            <person name="Metcalf M.E."/>
            <person name="Whitaker R.J."/>
            <person name="Metcalf W.W."/>
        </authorList>
    </citation>
    <scope>NUCLEOTIDE SEQUENCE [LARGE SCALE GENOMIC DNA]</scope>
    <source>
        <strain evidence="3 4">HI350</strain>
    </source>
</reference>
<feature type="domain" description="Heparan-alpha-glucosaminide N-acetyltransferase catalytic" evidence="2">
    <location>
        <begin position="7"/>
        <end position="237"/>
    </location>
</feature>
<feature type="transmembrane region" description="Helical" evidence="1">
    <location>
        <begin position="141"/>
        <end position="159"/>
    </location>
</feature>
<protein>
    <recommendedName>
        <fullName evidence="2">Heparan-alpha-glucosaminide N-acetyltransferase catalytic domain-containing protein</fullName>
    </recommendedName>
</protein>
<dbReference type="InterPro" id="IPR012429">
    <property type="entry name" value="HGSNAT_cat"/>
</dbReference>
<organism evidence="3 4">
    <name type="scientific">Methanosarcina siciliae HI350</name>
    <dbReference type="NCBI Taxonomy" id="1434119"/>
    <lineage>
        <taxon>Archaea</taxon>
        <taxon>Methanobacteriati</taxon>
        <taxon>Methanobacteriota</taxon>
        <taxon>Stenosarchaea group</taxon>
        <taxon>Methanomicrobia</taxon>
        <taxon>Methanosarcinales</taxon>
        <taxon>Methanosarcinaceae</taxon>
        <taxon>Methanosarcina</taxon>
    </lineage>
</organism>
<feature type="transmembrane region" description="Helical" evidence="1">
    <location>
        <begin position="88"/>
        <end position="109"/>
    </location>
</feature>
<feature type="transmembrane region" description="Helical" evidence="1">
    <location>
        <begin position="179"/>
        <end position="200"/>
    </location>
</feature>
<feature type="transmembrane region" description="Helical" evidence="1">
    <location>
        <begin position="48"/>
        <end position="67"/>
    </location>
</feature>
<sequence>MVRHSNRFWEIDCLRGFAVILMLGYHFLYDLDFFGLTDIELRSGTLLYIGRGSAFLFILISGTALSISRSRALVRGDLGNTEENFSKYLKRGLRLFSMGMIITGITWIFFPGQYILFGILHFFGVSAVLAYPFLKYGKENLLFSLFFVLIGFYLKKRTFEFSALLWMGFRPEGFTTLDYFPLFPWFGVLLTGIFLGNSIYKGGNRQFEVPEADKFLLPKLISRVGEHSLFIYFIHQPLFLGFLFLSGLLDPGML</sequence>
<dbReference type="Pfam" id="PF07786">
    <property type="entry name" value="HGSNAT_cat"/>
    <property type="match status" value="1"/>
</dbReference>
<keyword evidence="1" id="KW-0812">Transmembrane</keyword>
<evidence type="ECO:0000313" key="4">
    <source>
        <dbReference type="Proteomes" id="UP000033092"/>
    </source>
</evidence>
<dbReference type="KEGG" id="msz:MSSIH_3716"/>
<dbReference type="Proteomes" id="UP000033092">
    <property type="component" value="Chromosome"/>
</dbReference>
<evidence type="ECO:0000259" key="2">
    <source>
        <dbReference type="Pfam" id="PF07786"/>
    </source>
</evidence>
<feature type="transmembrane region" description="Helical" evidence="1">
    <location>
        <begin position="229"/>
        <end position="249"/>
    </location>
</feature>
<gene>
    <name evidence="3" type="ORF">MSSIH_3716</name>
</gene>
<keyword evidence="1" id="KW-1133">Transmembrane helix</keyword>